<dbReference type="EMBL" id="JAJNDC010000003">
    <property type="protein sequence ID" value="MCW9713921.1"/>
    <property type="molecule type" value="Genomic_DNA"/>
</dbReference>
<name>A0ABT3Q1G3_9BACT</name>
<proteinExistence type="predicted"/>
<organism evidence="1 2">
    <name type="scientific">Fodinibius salicampi</name>
    <dbReference type="NCBI Taxonomy" id="1920655"/>
    <lineage>
        <taxon>Bacteria</taxon>
        <taxon>Pseudomonadati</taxon>
        <taxon>Balneolota</taxon>
        <taxon>Balneolia</taxon>
        <taxon>Balneolales</taxon>
        <taxon>Balneolaceae</taxon>
        <taxon>Fodinibius</taxon>
    </lineage>
</organism>
<gene>
    <name evidence="1" type="ORF">LQ318_13500</name>
</gene>
<evidence type="ECO:0000313" key="1">
    <source>
        <dbReference type="EMBL" id="MCW9713921.1"/>
    </source>
</evidence>
<accession>A0ABT3Q1G3</accession>
<protein>
    <submittedName>
        <fullName evidence="1">Uncharacterized protein</fullName>
    </submittedName>
</protein>
<comment type="caution">
    <text evidence="1">The sequence shown here is derived from an EMBL/GenBank/DDBJ whole genome shotgun (WGS) entry which is preliminary data.</text>
</comment>
<reference evidence="1 2" key="1">
    <citation type="submission" date="2021-11" db="EMBL/GenBank/DDBJ databases">
        <title>Aliifidinibius sp. nov., a new bacterium isolated from saline soil.</title>
        <authorList>
            <person name="Galisteo C."/>
            <person name="De La Haba R."/>
            <person name="Sanchez-Porro C."/>
            <person name="Ventosa A."/>
        </authorList>
    </citation>
    <scope>NUCLEOTIDE SEQUENCE [LARGE SCALE GENOMIC DNA]</scope>
    <source>
        <strain evidence="1 2">KACC 190600</strain>
    </source>
</reference>
<keyword evidence="2" id="KW-1185">Reference proteome</keyword>
<dbReference type="Proteomes" id="UP001207337">
    <property type="component" value="Unassembled WGS sequence"/>
</dbReference>
<dbReference type="RefSeq" id="WP_265790941.1">
    <property type="nucleotide sequence ID" value="NZ_BAABRS010000003.1"/>
</dbReference>
<sequence length="69" mass="7737">MGRPWFNLGELEDDVNTWIILDDEGLLVASVTLPSTFNVQQIHGQNIYGINQNDIGQQTIMVYSVSVLD</sequence>
<evidence type="ECO:0000313" key="2">
    <source>
        <dbReference type="Proteomes" id="UP001207337"/>
    </source>
</evidence>